<sequence>MAATVKYMKCMIANFFWGKENDRRKYHWASWESLSLPYEEGGIGVRRLTDICTSLQCKHWWLLRTTDSLWGQYLKAKYCRVSHPTARKWDTRQSLVWRYMLKNRSMMENNIRWNINSGNCSFWWDDWLGVGALGNLTNGISSQNNTKVLHFLVEENGMNSSLDSKFQLDSYNKF</sequence>
<reference evidence="1" key="1">
    <citation type="submission" date="2023-08" db="EMBL/GenBank/DDBJ databases">
        <title>A de novo genome assembly of Solanum verrucosum Schlechtendal, a Mexican diploid species geographically isolated from the other diploid A-genome species in potato relatives.</title>
        <authorList>
            <person name="Hosaka K."/>
        </authorList>
    </citation>
    <scope>NUCLEOTIDE SEQUENCE</scope>
    <source>
        <tissue evidence="1">Young leaves</tissue>
    </source>
</reference>
<evidence type="ECO:0000313" key="1">
    <source>
        <dbReference type="EMBL" id="WMV13642.1"/>
    </source>
</evidence>
<name>A0AAF0TA80_SOLVR</name>
<accession>A0AAF0TA80</accession>
<dbReference type="AlphaFoldDB" id="A0AAF0TA80"/>
<protein>
    <submittedName>
        <fullName evidence="1">Uncharacterized protein</fullName>
    </submittedName>
</protein>
<dbReference type="PANTHER" id="PTHR33116">
    <property type="entry name" value="REVERSE TRANSCRIPTASE ZINC-BINDING DOMAIN-CONTAINING PROTEIN-RELATED-RELATED"/>
    <property type="match status" value="1"/>
</dbReference>
<evidence type="ECO:0000313" key="2">
    <source>
        <dbReference type="Proteomes" id="UP001234989"/>
    </source>
</evidence>
<dbReference type="Proteomes" id="UP001234989">
    <property type="component" value="Chromosome 2"/>
</dbReference>
<organism evidence="1 2">
    <name type="scientific">Solanum verrucosum</name>
    <dbReference type="NCBI Taxonomy" id="315347"/>
    <lineage>
        <taxon>Eukaryota</taxon>
        <taxon>Viridiplantae</taxon>
        <taxon>Streptophyta</taxon>
        <taxon>Embryophyta</taxon>
        <taxon>Tracheophyta</taxon>
        <taxon>Spermatophyta</taxon>
        <taxon>Magnoliopsida</taxon>
        <taxon>eudicotyledons</taxon>
        <taxon>Gunneridae</taxon>
        <taxon>Pentapetalae</taxon>
        <taxon>asterids</taxon>
        <taxon>lamiids</taxon>
        <taxon>Solanales</taxon>
        <taxon>Solanaceae</taxon>
        <taxon>Solanoideae</taxon>
        <taxon>Solaneae</taxon>
        <taxon>Solanum</taxon>
    </lineage>
</organism>
<dbReference type="EMBL" id="CP133613">
    <property type="protein sequence ID" value="WMV13642.1"/>
    <property type="molecule type" value="Genomic_DNA"/>
</dbReference>
<dbReference type="PANTHER" id="PTHR33116:SF82">
    <property type="entry name" value="RNASE H FAMILY PROTEIN"/>
    <property type="match status" value="1"/>
</dbReference>
<proteinExistence type="predicted"/>
<keyword evidence="2" id="KW-1185">Reference proteome</keyword>
<gene>
    <name evidence="1" type="ORF">MTR67_007027</name>
</gene>